<dbReference type="Proteomes" id="UP000007590">
    <property type="component" value="Chromosome"/>
</dbReference>
<dbReference type="KEGG" id="scn:Solca_3916"/>
<protein>
    <recommendedName>
        <fullName evidence="3">Outer membrane protein beta-barrel domain-containing protein</fullName>
    </recommendedName>
</protein>
<dbReference type="HOGENOM" id="CLU_1299058_0_0_10"/>
<sequence length="212" mass="23990">MLSEKDEIRMTAGMPGYISVAYSPAENVGIYASSFFTREMLISESRTQKGDHFTMEFAGGYYKKDPDNDGIVEVYGGIGVGKFSIKEEGLAGNFRFKSPTMKIFIHPSIGWKRKKFEAAFNFRITGLKFGNYSTNFSNESIVENRLEDLNRGMDFFIEPAITLRFGLKNVKFDYQSGVSLPFRKSPSYSYLPVLGTFGISVNLTKDLFKKQE</sequence>
<gene>
    <name evidence="1" type="ordered locus">Solca_3916</name>
</gene>
<evidence type="ECO:0000313" key="1">
    <source>
        <dbReference type="EMBL" id="AFD08911.1"/>
    </source>
</evidence>
<keyword evidence="2" id="KW-1185">Reference proteome</keyword>
<dbReference type="EMBL" id="CP003349">
    <property type="protein sequence ID" value="AFD08911.1"/>
    <property type="molecule type" value="Genomic_DNA"/>
</dbReference>
<reference evidence="1" key="1">
    <citation type="submission" date="2012-02" db="EMBL/GenBank/DDBJ databases">
        <title>The complete genome of Solitalea canadensis DSM 3403.</title>
        <authorList>
            <consortium name="US DOE Joint Genome Institute (JGI-PGF)"/>
            <person name="Lucas S."/>
            <person name="Copeland A."/>
            <person name="Lapidus A."/>
            <person name="Glavina del Rio T."/>
            <person name="Dalin E."/>
            <person name="Tice H."/>
            <person name="Bruce D."/>
            <person name="Goodwin L."/>
            <person name="Pitluck S."/>
            <person name="Peters L."/>
            <person name="Ovchinnikova G."/>
            <person name="Lu M."/>
            <person name="Kyrpides N."/>
            <person name="Mavromatis K."/>
            <person name="Ivanova N."/>
            <person name="Brettin T."/>
            <person name="Detter J.C."/>
            <person name="Han C."/>
            <person name="Larimer F."/>
            <person name="Land M."/>
            <person name="Hauser L."/>
            <person name="Markowitz V."/>
            <person name="Cheng J.-F."/>
            <person name="Hugenholtz P."/>
            <person name="Woyke T."/>
            <person name="Wu D."/>
            <person name="Spring S."/>
            <person name="Schroeder M."/>
            <person name="Kopitz M."/>
            <person name="Brambilla E."/>
            <person name="Klenk H.-P."/>
            <person name="Eisen J.A."/>
        </authorList>
    </citation>
    <scope>NUCLEOTIDE SEQUENCE</scope>
    <source>
        <strain evidence="1">DSM 3403</strain>
    </source>
</reference>
<name>H8KLM4_SOLCM</name>
<proteinExistence type="predicted"/>
<evidence type="ECO:0008006" key="3">
    <source>
        <dbReference type="Google" id="ProtNLM"/>
    </source>
</evidence>
<evidence type="ECO:0000313" key="2">
    <source>
        <dbReference type="Proteomes" id="UP000007590"/>
    </source>
</evidence>
<dbReference type="AlphaFoldDB" id="H8KLM4"/>
<accession>H8KLM4</accession>
<organism evidence="1 2">
    <name type="scientific">Solitalea canadensis (strain ATCC 29591 / DSM 3403 / JCM 21819 / LMG 8368 / NBRC 15130 / NCIMB 12057 / USAM 9D)</name>
    <name type="common">Flexibacter canadensis</name>
    <dbReference type="NCBI Taxonomy" id="929556"/>
    <lineage>
        <taxon>Bacteria</taxon>
        <taxon>Pseudomonadati</taxon>
        <taxon>Bacteroidota</taxon>
        <taxon>Sphingobacteriia</taxon>
        <taxon>Sphingobacteriales</taxon>
        <taxon>Sphingobacteriaceae</taxon>
        <taxon>Solitalea</taxon>
    </lineage>
</organism>